<evidence type="ECO:0000313" key="2">
    <source>
        <dbReference type="Proteomes" id="UP000675781"/>
    </source>
</evidence>
<dbReference type="Proteomes" id="UP000675781">
    <property type="component" value="Unassembled WGS sequence"/>
</dbReference>
<dbReference type="PANTHER" id="PTHR43393">
    <property type="entry name" value="CYTOKININ RIBOSIDE 5'-MONOPHOSPHATE PHOSPHORIBOHYDROLASE"/>
    <property type="match status" value="1"/>
</dbReference>
<name>A0A941IQD4_9ACTN</name>
<dbReference type="InterPro" id="IPR041164">
    <property type="entry name" value="LDcluster4"/>
</dbReference>
<dbReference type="SUPFAM" id="SSF102405">
    <property type="entry name" value="MCP/YpsA-like"/>
    <property type="match status" value="1"/>
</dbReference>
<dbReference type="RefSeq" id="WP_212527339.1">
    <property type="nucleotide sequence ID" value="NZ_JAGSOG010000017.1"/>
</dbReference>
<dbReference type="Gene3D" id="3.40.50.450">
    <property type="match status" value="1"/>
</dbReference>
<sequence>MRSETLINDQAIDSAFVEIESLGQFDAYVAAHSGSLAGCRIQGVDLRDRGWELRAGDVADSAFLGCLLSDSVAGDLRLRGALVFPPSPHLPFDPYRIALYTAEELYDGIADKPYEQTTDALAYHWDQLPLGREDVLGLVLRSLHDDSISDALDEWAAGHRIVGVMGGHSLERGTDGYRQAALLGRSLSRNGFTVATGGGPGAMEAANLGAYLAPHPDAALAEALDLLAAVPGYADVTAWARAAFTVRERFPVADSGVSLSVPTWFYGHEPPNPFATAVAKYFSNALREDVLLAHADSALVYLPGAAGTVQEVFQAATPAYYGSALARRMILVGVSYWTKVIPAWPLLRKLAEGRPMESGLHLVDTVAEAGILLSRP</sequence>
<dbReference type="AlphaFoldDB" id="A0A941IQD4"/>
<dbReference type="PANTHER" id="PTHR43393:SF3">
    <property type="entry name" value="LYSINE DECARBOXYLASE-LIKE PROTEIN"/>
    <property type="match status" value="1"/>
</dbReference>
<organism evidence="1 2">
    <name type="scientific">Actinospica durhamensis</name>
    <dbReference type="NCBI Taxonomy" id="1508375"/>
    <lineage>
        <taxon>Bacteria</taxon>
        <taxon>Bacillati</taxon>
        <taxon>Actinomycetota</taxon>
        <taxon>Actinomycetes</taxon>
        <taxon>Catenulisporales</taxon>
        <taxon>Actinospicaceae</taxon>
        <taxon>Actinospica</taxon>
    </lineage>
</organism>
<evidence type="ECO:0000313" key="1">
    <source>
        <dbReference type="EMBL" id="MBR7832813.1"/>
    </source>
</evidence>
<comment type="caution">
    <text evidence="1">The sequence shown here is derived from an EMBL/GenBank/DDBJ whole genome shotgun (WGS) entry which is preliminary data.</text>
</comment>
<reference evidence="1" key="1">
    <citation type="submission" date="2021-04" db="EMBL/GenBank/DDBJ databases">
        <title>Genome based classification of Actinospica acidithermotolerans sp. nov., an actinobacterium isolated from an Indonesian hot spring.</title>
        <authorList>
            <person name="Kusuma A.B."/>
            <person name="Putra K.E."/>
            <person name="Nafisah S."/>
            <person name="Loh J."/>
            <person name="Nouioui I."/>
            <person name="Goodfellow M."/>
        </authorList>
    </citation>
    <scope>NUCLEOTIDE SEQUENCE</scope>
    <source>
        <strain evidence="1">CSCA 57</strain>
    </source>
</reference>
<dbReference type="InterPro" id="IPR052341">
    <property type="entry name" value="LOG_family_nucleotidases"/>
</dbReference>
<dbReference type="GO" id="GO:0005829">
    <property type="term" value="C:cytosol"/>
    <property type="evidence" value="ECO:0007669"/>
    <property type="project" value="TreeGrafter"/>
</dbReference>
<proteinExistence type="predicted"/>
<protein>
    <submittedName>
        <fullName evidence="1">LOG family protein</fullName>
    </submittedName>
</protein>
<dbReference type="EMBL" id="JAGSOG010000017">
    <property type="protein sequence ID" value="MBR7832813.1"/>
    <property type="molecule type" value="Genomic_DNA"/>
</dbReference>
<accession>A0A941IQD4</accession>
<keyword evidence="2" id="KW-1185">Reference proteome</keyword>
<dbReference type="Pfam" id="PF18306">
    <property type="entry name" value="LDcluster4"/>
    <property type="match status" value="1"/>
</dbReference>
<gene>
    <name evidence="1" type="ORF">KDL01_06045</name>
</gene>